<organism evidence="1">
    <name type="scientific">Arundo donax</name>
    <name type="common">Giant reed</name>
    <name type="synonym">Donax arundinaceus</name>
    <dbReference type="NCBI Taxonomy" id="35708"/>
    <lineage>
        <taxon>Eukaryota</taxon>
        <taxon>Viridiplantae</taxon>
        <taxon>Streptophyta</taxon>
        <taxon>Embryophyta</taxon>
        <taxon>Tracheophyta</taxon>
        <taxon>Spermatophyta</taxon>
        <taxon>Magnoliopsida</taxon>
        <taxon>Liliopsida</taxon>
        <taxon>Poales</taxon>
        <taxon>Poaceae</taxon>
        <taxon>PACMAD clade</taxon>
        <taxon>Arundinoideae</taxon>
        <taxon>Arundineae</taxon>
        <taxon>Arundo</taxon>
    </lineage>
</organism>
<accession>A0A0A9HSE5</accession>
<dbReference type="EMBL" id="GBRH01158289">
    <property type="protein sequence ID" value="JAE39607.1"/>
    <property type="molecule type" value="Transcribed_RNA"/>
</dbReference>
<protein>
    <submittedName>
        <fullName evidence="1">Uncharacterized protein</fullName>
    </submittedName>
</protein>
<dbReference type="AlphaFoldDB" id="A0A0A9HSE5"/>
<reference evidence="1" key="2">
    <citation type="journal article" date="2015" name="Data Brief">
        <title>Shoot transcriptome of the giant reed, Arundo donax.</title>
        <authorList>
            <person name="Barrero R.A."/>
            <person name="Guerrero F.D."/>
            <person name="Moolhuijzen P."/>
            <person name="Goolsby J.A."/>
            <person name="Tidwell J."/>
            <person name="Bellgard S.E."/>
            <person name="Bellgard M.I."/>
        </authorList>
    </citation>
    <scope>NUCLEOTIDE SEQUENCE</scope>
    <source>
        <tissue evidence="1">Shoot tissue taken approximately 20 cm above the soil surface</tissue>
    </source>
</reference>
<proteinExistence type="predicted"/>
<sequence length="72" mass="7382">MFAALVSSIFGTCDLRSPFLSVCNPAPHASTVAVAAEMLGPQNIPSSCSCTLMSESSVQMHASLLSASHLGI</sequence>
<name>A0A0A9HSE5_ARUDO</name>
<evidence type="ECO:0000313" key="1">
    <source>
        <dbReference type="EMBL" id="JAE39607.1"/>
    </source>
</evidence>
<reference evidence="1" key="1">
    <citation type="submission" date="2014-09" db="EMBL/GenBank/DDBJ databases">
        <authorList>
            <person name="Magalhaes I.L.F."/>
            <person name="Oliveira U."/>
            <person name="Santos F.R."/>
            <person name="Vidigal T.H.D.A."/>
            <person name="Brescovit A.D."/>
            <person name="Santos A.J."/>
        </authorList>
    </citation>
    <scope>NUCLEOTIDE SEQUENCE</scope>
    <source>
        <tissue evidence="1">Shoot tissue taken approximately 20 cm above the soil surface</tissue>
    </source>
</reference>